<evidence type="ECO:0000256" key="1">
    <source>
        <dbReference type="ARBA" id="ARBA00022723"/>
    </source>
</evidence>
<feature type="binding site" evidence="3">
    <location>
        <position position="170"/>
    </location>
    <ligand>
        <name>Zn(2+)</name>
        <dbReference type="ChEBI" id="CHEBI:29105"/>
    </ligand>
</feature>
<comment type="cofactor">
    <cofactor evidence="3">
        <name>Zn(2+)</name>
        <dbReference type="ChEBI" id="CHEBI:29105"/>
    </cofactor>
    <text evidence="3">Binds 1 zinc ion per subunit.</text>
</comment>
<sequence length="310" mass="35869">MKMVKMGGLIYQLTNPQIKDKIWAGDRLDKQIRKRGKIGELWLISAIRGSESLVDGSYPLSLFYQEVPEFFCNYPKKTYPNLHKIIDAGQPLSLQVHPDDQYAKKKYNSLGKNEAWFVITRGRKPFLIGAKSLDFIEHMNKITNENINDYVNSYALQKGDLAFIPAGTIHSIPEKSLVYEIQQTSDITFRIYDFNRVDKYGKKRKLHLQEAKKAIKPELKPVIVKKDRGVARQLLLKNEHFHLTRIEVDLEYILLPKEDVYWYEVVILEGIGIMAGTKFKKFDAFIISGHLKKPILFIAMNAVILINEVR</sequence>
<dbReference type="Proteomes" id="UP001203104">
    <property type="component" value="Unassembled WGS sequence"/>
</dbReference>
<dbReference type="InterPro" id="IPR046457">
    <property type="entry name" value="PMI_typeI_cat"/>
</dbReference>
<feature type="active site" evidence="4">
    <location>
        <position position="190"/>
    </location>
</feature>
<dbReference type="RefSeq" id="WP_243216263.1">
    <property type="nucleotide sequence ID" value="NZ_VBRV01000005.1"/>
</dbReference>
<evidence type="ECO:0000313" key="7">
    <source>
        <dbReference type="Proteomes" id="UP001203104"/>
    </source>
</evidence>
<keyword evidence="1 3" id="KW-0479">Metal-binding</keyword>
<dbReference type="PANTHER" id="PTHR42742">
    <property type="entry name" value="TRANSCRIPTIONAL REPRESSOR MPRA"/>
    <property type="match status" value="1"/>
</dbReference>
<evidence type="ECO:0000256" key="2">
    <source>
        <dbReference type="ARBA" id="ARBA00022833"/>
    </source>
</evidence>
<name>A0ABD4SWQ9_MESHO</name>
<proteinExistence type="predicted"/>
<dbReference type="InterPro" id="IPR011051">
    <property type="entry name" value="RmlC_Cupin_sf"/>
</dbReference>
<accession>A0ABD4SWQ9</accession>
<dbReference type="SUPFAM" id="SSF51182">
    <property type="entry name" value="RmlC-like cupins"/>
    <property type="match status" value="1"/>
</dbReference>
<keyword evidence="6" id="KW-0413">Isomerase</keyword>
<dbReference type="EMBL" id="VBRW01000006">
    <property type="protein sequence ID" value="MCI8283530.1"/>
    <property type="molecule type" value="Genomic_DNA"/>
</dbReference>
<evidence type="ECO:0000313" key="6">
    <source>
        <dbReference type="EMBL" id="MCI8283530.1"/>
    </source>
</evidence>
<dbReference type="InterPro" id="IPR014710">
    <property type="entry name" value="RmlC-like_jellyroll"/>
</dbReference>
<evidence type="ECO:0000259" key="5">
    <source>
        <dbReference type="Pfam" id="PF20511"/>
    </source>
</evidence>
<dbReference type="PANTHER" id="PTHR42742:SF3">
    <property type="entry name" value="FRUCTOKINASE"/>
    <property type="match status" value="1"/>
</dbReference>
<dbReference type="Gene3D" id="2.60.120.10">
    <property type="entry name" value="Jelly Rolls"/>
    <property type="match status" value="1"/>
</dbReference>
<comment type="caution">
    <text evidence="6">The sequence shown here is derived from an EMBL/GenBank/DDBJ whole genome shotgun (WGS) entry which is preliminary data.</text>
</comment>
<evidence type="ECO:0000256" key="3">
    <source>
        <dbReference type="PIRSR" id="PIRSR036894-1"/>
    </source>
</evidence>
<feature type="binding site" evidence="3">
    <location>
        <position position="97"/>
    </location>
    <ligand>
        <name>Zn(2+)</name>
        <dbReference type="ChEBI" id="CHEBI:29105"/>
    </ligand>
</feature>
<evidence type="ECO:0000256" key="4">
    <source>
        <dbReference type="PIRSR" id="PIRSR036894-2"/>
    </source>
</evidence>
<dbReference type="InterPro" id="IPR051804">
    <property type="entry name" value="Carb_Metab_Reg_Kinase/Isom"/>
</dbReference>
<dbReference type="InterPro" id="IPR014628">
    <property type="entry name" value="Man6P_isomerase_Firm_short"/>
</dbReference>
<dbReference type="AlphaFoldDB" id="A0ABD4SWQ9"/>
<keyword evidence="2 3" id="KW-0862">Zinc</keyword>
<organism evidence="6 7">
    <name type="scientific">Mesomycoplasma hyopneumoniae</name>
    <name type="common">Mycoplasma hyopneumoniae</name>
    <dbReference type="NCBI Taxonomy" id="2099"/>
    <lineage>
        <taxon>Bacteria</taxon>
        <taxon>Bacillati</taxon>
        <taxon>Mycoplasmatota</taxon>
        <taxon>Mycoplasmoidales</taxon>
        <taxon>Metamycoplasmataceae</taxon>
        <taxon>Mesomycoplasma</taxon>
    </lineage>
</organism>
<dbReference type="GO" id="GO:0016853">
    <property type="term" value="F:isomerase activity"/>
    <property type="evidence" value="ECO:0007669"/>
    <property type="project" value="UniProtKB-KW"/>
</dbReference>
<reference evidence="6 7" key="1">
    <citation type="submission" date="2019-05" db="EMBL/GenBank/DDBJ databases">
        <title>Genome sequencing and assembly of Mycoplasma hyopneumoniae strains UFV01 and UFV02.</title>
        <authorList>
            <person name="De Souza L.F."/>
            <person name="Gonzaga N.F."/>
            <person name="Santos M.R."/>
            <person name="Deeney A.S."/>
            <person name="Vidigal P.M.P."/>
            <person name="Moreira M.A.S."/>
            <person name="Fietto J.R.L."/>
            <person name="Bressan G.C."/>
            <person name="Rycroft A.N."/>
            <person name="Silva Junior A."/>
        </authorList>
    </citation>
    <scope>NUCLEOTIDE SEQUENCE [LARGE SCALE GENOMIC DNA]</scope>
    <source>
        <strain evidence="6 7">UFV01</strain>
    </source>
</reference>
<protein>
    <submittedName>
        <fullName evidence="6">Mannose-6-phosphate isomerase</fullName>
    </submittedName>
</protein>
<feature type="binding site" evidence="3">
    <location>
        <position position="114"/>
    </location>
    <ligand>
        <name>Zn(2+)</name>
        <dbReference type="ChEBI" id="CHEBI:29105"/>
    </ligand>
</feature>
<dbReference type="PIRSF" id="PIRSF036894">
    <property type="entry name" value="PMI_Firm_short"/>
    <property type="match status" value="1"/>
</dbReference>
<gene>
    <name evidence="6" type="ORF">FEF30_03060</name>
</gene>
<dbReference type="Pfam" id="PF20511">
    <property type="entry name" value="PMI_typeI_cat"/>
    <property type="match status" value="1"/>
</dbReference>
<dbReference type="CDD" id="cd07010">
    <property type="entry name" value="cupin_PMI_type_I_N_bac"/>
    <property type="match status" value="1"/>
</dbReference>
<dbReference type="GO" id="GO:0046872">
    <property type="term" value="F:metal ion binding"/>
    <property type="evidence" value="ECO:0007669"/>
    <property type="project" value="UniProtKB-KW"/>
</dbReference>
<feature type="domain" description="Phosphomannose isomerase type I catalytic" evidence="5">
    <location>
        <begin position="32"/>
        <end position="107"/>
    </location>
</feature>